<proteinExistence type="predicted"/>
<organism evidence="2 3">
    <name type="scientific">Xenorhabdus beddingii</name>
    <dbReference type="NCBI Taxonomy" id="40578"/>
    <lineage>
        <taxon>Bacteria</taxon>
        <taxon>Pseudomonadati</taxon>
        <taxon>Pseudomonadota</taxon>
        <taxon>Gammaproteobacteria</taxon>
        <taxon>Enterobacterales</taxon>
        <taxon>Morganellaceae</taxon>
        <taxon>Xenorhabdus</taxon>
    </lineage>
</organism>
<feature type="chain" id="PRO_5013005783" evidence="1">
    <location>
        <begin position="22"/>
        <end position="65"/>
    </location>
</feature>
<dbReference type="OrthoDB" id="9973053at2"/>
<feature type="signal peptide" evidence="1">
    <location>
        <begin position="1"/>
        <end position="21"/>
    </location>
</feature>
<keyword evidence="3" id="KW-1185">Reference proteome</keyword>
<keyword evidence="1" id="KW-0732">Signal</keyword>
<dbReference type="EMBL" id="MUBK01000002">
    <property type="protein sequence ID" value="OTA21579.1"/>
    <property type="molecule type" value="Genomic_DNA"/>
</dbReference>
<gene>
    <name evidence="2" type="ORF">Xbed_00326</name>
</gene>
<sequence>MKTLLSLCTAILILTSWNTFAEKTTLLNTPEQCESRARTLCAEHINHPEKYNFCLKEIYNACIRQ</sequence>
<name>A0A1Y2SRU1_9GAMM</name>
<evidence type="ECO:0000256" key="1">
    <source>
        <dbReference type="SAM" id="SignalP"/>
    </source>
</evidence>
<evidence type="ECO:0000313" key="3">
    <source>
        <dbReference type="Proteomes" id="UP000194204"/>
    </source>
</evidence>
<accession>A0A1Y2SRU1</accession>
<protein>
    <submittedName>
        <fullName evidence="2">Uncharacterized protein</fullName>
    </submittedName>
</protein>
<dbReference type="Proteomes" id="UP000194204">
    <property type="component" value="Unassembled WGS sequence"/>
</dbReference>
<dbReference type="AlphaFoldDB" id="A0A1Y2SRU1"/>
<reference evidence="2 3" key="1">
    <citation type="submission" date="2017-01" db="EMBL/GenBank/DDBJ databases">
        <title>Deconstructing symbiosis and pathogenesis requirements using a combined genomic-metabolomic approach.</title>
        <authorList>
            <person name="Tobias N.J."/>
            <person name="Wolff H."/>
            <person name="Djahanschiri B."/>
            <person name="Ebersberger I."/>
            <person name="Bode H.B."/>
        </authorList>
    </citation>
    <scope>NUCLEOTIDE SEQUENCE [LARGE SCALE GENOMIC DNA]</scope>
    <source>
        <strain evidence="2 3">DSM 4764</strain>
    </source>
</reference>
<dbReference type="RefSeq" id="WP_139837443.1">
    <property type="nucleotide sequence ID" value="NZ_CAWNHF010000112.1"/>
</dbReference>
<evidence type="ECO:0000313" key="2">
    <source>
        <dbReference type="EMBL" id="OTA21579.1"/>
    </source>
</evidence>
<comment type="caution">
    <text evidence="2">The sequence shown here is derived from an EMBL/GenBank/DDBJ whole genome shotgun (WGS) entry which is preliminary data.</text>
</comment>